<name>A0A2G9YUR7_9BACT</name>
<sequence>MEQEGKPIVLVEVRNRKKETVVTVKVSGKGACLNKKKMDIARSMFHKKFSCGGKKPEIDGEGKWAVIRLQGEYENRLVSYGRYVIFGGDFIKEIMGEIIEGVIC</sequence>
<evidence type="ECO:0008006" key="3">
    <source>
        <dbReference type="Google" id="ProtNLM"/>
    </source>
</evidence>
<evidence type="ECO:0000313" key="1">
    <source>
        <dbReference type="EMBL" id="PIP22919.1"/>
    </source>
</evidence>
<accession>A0A2G9YUR7</accession>
<gene>
    <name evidence="1" type="ORF">COX37_01430</name>
</gene>
<dbReference type="EMBL" id="PCRO01000018">
    <property type="protein sequence ID" value="PIP22919.1"/>
    <property type="molecule type" value="Genomic_DNA"/>
</dbReference>
<dbReference type="SUPFAM" id="SSF55159">
    <property type="entry name" value="eIF1-like"/>
    <property type="match status" value="1"/>
</dbReference>
<protein>
    <recommendedName>
        <fullName evidence="3">SUI1 domain-containing protein</fullName>
    </recommendedName>
</protein>
<dbReference type="GO" id="GO:0003743">
    <property type="term" value="F:translation initiation factor activity"/>
    <property type="evidence" value="ECO:0007669"/>
    <property type="project" value="InterPro"/>
</dbReference>
<dbReference type="AlphaFoldDB" id="A0A2G9YUR7"/>
<evidence type="ECO:0000313" key="2">
    <source>
        <dbReference type="Proteomes" id="UP000229976"/>
    </source>
</evidence>
<proteinExistence type="predicted"/>
<dbReference type="Proteomes" id="UP000229976">
    <property type="component" value="Unassembled WGS sequence"/>
</dbReference>
<organism evidence="1 2">
    <name type="scientific">Candidatus Nealsonbacteria bacterium CG23_combo_of_CG06-09_8_20_14_all_39_17</name>
    <dbReference type="NCBI Taxonomy" id="1974722"/>
    <lineage>
        <taxon>Bacteria</taxon>
        <taxon>Candidatus Nealsoniibacteriota</taxon>
    </lineage>
</organism>
<dbReference type="InterPro" id="IPR036877">
    <property type="entry name" value="SUI1_dom_sf"/>
</dbReference>
<reference evidence="1 2" key="1">
    <citation type="submission" date="2017-09" db="EMBL/GenBank/DDBJ databases">
        <title>Depth-based differentiation of microbial function through sediment-hosted aquifers and enrichment of novel symbionts in the deep terrestrial subsurface.</title>
        <authorList>
            <person name="Probst A.J."/>
            <person name="Ladd B."/>
            <person name="Jarett J.K."/>
            <person name="Geller-Mcgrath D.E."/>
            <person name="Sieber C.M."/>
            <person name="Emerson J.B."/>
            <person name="Anantharaman K."/>
            <person name="Thomas B.C."/>
            <person name="Malmstrom R."/>
            <person name="Stieglmeier M."/>
            <person name="Klingl A."/>
            <person name="Woyke T."/>
            <person name="Ryan C.M."/>
            <person name="Banfield J.F."/>
        </authorList>
    </citation>
    <scope>NUCLEOTIDE SEQUENCE [LARGE SCALE GENOMIC DNA]</scope>
    <source>
        <strain evidence="1">CG23_combo_of_CG06-09_8_20_14_all_39_17</strain>
    </source>
</reference>
<comment type="caution">
    <text evidence="1">The sequence shown here is derived from an EMBL/GenBank/DDBJ whole genome shotgun (WGS) entry which is preliminary data.</text>
</comment>